<evidence type="ECO:0000256" key="4">
    <source>
        <dbReference type="ARBA" id="ARBA00023125"/>
    </source>
</evidence>
<evidence type="ECO:0000256" key="6">
    <source>
        <dbReference type="PROSITE-ProRule" id="PRU00169"/>
    </source>
</evidence>
<dbReference type="Gene3D" id="1.10.10.10">
    <property type="entry name" value="Winged helix-like DNA-binding domain superfamily/Winged helix DNA-binding domain"/>
    <property type="match status" value="1"/>
</dbReference>
<dbReference type="GO" id="GO:0006355">
    <property type="term" value="P:regulation of DNA-templated transcription"/>
    <property type="evidence" value="ECO:0007669"/>
    <property type="project" value="InterPro"/>
</dbReference>
<dbReference type="PANTHER" id="PTHR48111">
    <property type="entry name" value="REGULATOR OF RPOS"/>
    <property type="match status" value="1"/>
</dbReference>
<evidence type="ECO:0000256" key="3">
    <source>
        <dbReference type="ARBA" id="ARBA00023015"/>
    </source>
</evidence>
<feature type="domain" description="OmpR/PhoB-type" evidence="9">
    <location>
        <begin position="117"/>
        <end position="220"/>
    </location>
</feature>
<dbReference type="EMBL" id="JAAMRR010000479">
    <property type="protein sequence ID" value="NGX95383.1"/>
    <property type="molecule type" value="Genomic_DNA"/>
</dbReference>
<dbReference type="SUPFAM" id="SSF52172">
    <property type="entry name" value="CheY-like"/>
    <property type="match status" value="1"/>
</dbReference>
<feature type="DNA-binding region" description="OmpR/PhoB-type" evidence="7">
    <location>
        <begin position="117"/>
        <end position="220"/>
    </location>
</feature>
<dbReference type="SUPFAM" id="SSF46894">
    <property type="entry name" value="C-terminal effector domain of the bipartite response regulators"/>
    <property type="match status" value="1"/>
</dbReference>
<comment type="caution">
    <text evidence="10">The sequence shown here is derived from an EMBL/GenBank/DDBJ whole genome shotgun (WGS) entry which is preliminary data.</text>
</comment>
<dbReference type="AlphaFoldDB" id="A0A7C9REC5"/>
<accession>A0A7C9REC5</accession>
<dbReference type="GO" id="GO:0000976">
    <property type="term" value="F:transcription cis-regulatory region binding"/>
    <property type="evidence" value="ECO:0007669"/>
    <property type="project" value="TreeGrafter"/>
</dbReference>
<keyword evidence="2" id="KW-0902">Two-component regulatory system</keyword>
<dbReference type="PROSITE" id="PS51755">
    <property type="entry name" value="OMPR_PHOB"/>
    <property type="match status" value="1"/>
</dbReference>
<dbReference type="Pfam" id="PF00486">
    <property type="entry name" value="Trans_reg_C"/>
    <property type="match status" value="1"/>
</dbReference>
<dbReference type="Gene3D" id="3.40.50.2300">
    <property type="match status" value="1"/>
</dbReference>
<reference evidence="10" key="1">
    <citation type="submission" date="2020-02" db="EMBL/GenBank/DDBJ databases">
        <title>Draft genome sequence of Candidatus Afipia apatlaquensis IBT-C3, a potential strain for decolorization of textile dyes.</title>
        <authorList>
            <person name="Sanchez-Reyes A."/>
            <person name="Breton-Deval L."/>
            <person name="Mangelson H."/>
            <person name="Sanchez-Flores A."/>
        </authorList>
    </citation>
    <scope>NUCLEOTIDE SEQUENCE [LARGE SCALE GENOMIC DNA]</scope>
    <source>
        <strain evidence="10">IBT-C3</strain>
    </source>
</reference>
<dbReference type="SMART" id="SM00448">
    <property type="entry name" value="REC"/>
    <property type="match status" value="1"/>
</dbReference>
<dbReference type="PROSITE" id="PS50110">
    <property type="entry name" value="RESPONSE_REGULATORY"/>
    <property type="match status" value="1"/>
</dbReference>
<dbReference type="InterPro" id="IPR036388">
    <property type="entry name" value="WH-like_DNA-bd_sf"/>
</dbReference>
<evidence type="ECO:0000256" key="2">
    <source>
        <dbReference type="ARBA" id="ARBA00023012"/>
    </source>
</evidence>
<evidence type="ECO:0000256" key="1">
    <source>
        <dbReference type="ARBA" id="ARBA00022553"/>
    </source>
</evidence>
<evidence type="ECO:0000256" key="5">
    <source>
        <dbReference type="ARBA" id="ARBA00023163"/>
    </source>
</evidence>
<keyword evidence="5" id="KW-0804">Transcription</keyword>
<dbReference type="SMART" id="SM00862">
    <property type="entry name" value="Trans_reg_C"/>
    <property type="match status" value="1"/>
</dbReference>
<dbReference type="Proteomes" id="UP000480266">
    <property type="component" value="Unassembled WGS sequence"/>
</dbReference>
<protein>
    <submittedName>
        <fullName evidence="10">Response regulator transcription factor</fullName>
    </submittedName>
</protein>
<keyword evidence="3" id="KW-0805">Transcription regulation</keyword>
<evidence type="ECO:0000256" key="7">
    <source>
        <dbReference type="PROSITE-ProRule" id="PRU01091"/>
    </source>
</evidence>
<dbReference type="GO" id="GO:0000156">
    <property type="term" value="F:phosphorelay response regulator activity"/>
    <property type="evidence" value="ECO:0007669"/>
    <property type="project" value="TreeGrafter"/>
</dbReference>
<evidence type="ECO:0000259" key="9">
    <source>
        <dbReference type="PROSITE" id="PS51755"/>
    </source>
</evidence>
<keyword evidence="11" id="KW-1185">Reference proteome</keyword>
<evidence type="ECO:0000313" key="11">
    <source>
        <dbReference type="Proteomes" id="UP000480266"/>
    </source>
</evidence>
<dbReference type="GO" id="GO:0032993">
    <property type="term" value="C:protein-DNA complex"/>
    <property type="evidence" value="ECO:0007669"/>
    <property type="project" value="TreeGrafter"/>
</dbReference>
<feature type="domain" description="Response regulatory" evidence="8">
    <location>
        <begin position="4"/>
        <end position="117"/>
    </location>
</feature>
<dbReference type="InterPro" id="IPR001789">
    <property type="entry name" value="Sig_transdc_resp-reg_receiver"/>
</dbReference>
<evidence type="ECO:0000313" key="10">
    <source>
        <dbReference type="EMBL" id="NGX95383.1"/>
    </source>
</evidence>
<dbReference type="Pfam" id="PF00072">
    <property type="entry name" value="Response_reg"/>
    <property type="match status" value="1"/>
</dbReference>
<evidence type="ECO:0000259" key="8">
    <source>
        <dbReference type="PROSITE" id="PS50110"/>
    </source>
</evidence>
<name>A0A7C9REC5_9BRAD</name>
<dbReference type="PANTHER" id="PTHR48111:SF1">
    <property type="entry name" value="TWO-COMPONENT RESPONSE REGULATOR ORR33"/>
    <property type="match status" value="1"/>
</dbReference>
<sequence>MQVQILIVEDETDLRNGLSDLLMLEGYQVASVGSLAEYRDWVQQNQYQILLLDRTLPDGDGLTLLAEEREEQRVPVIVMSGKGATADRIAGLEADADYYLVKPIDVAELVALIRRFERRMQIPQEEVYQLDGQRWKLHMPDQGIVSLTRSEMNLMSCFVEQPGMTVSRDEIIRALGGRPDVYDERRLEVLIRRFRKKISEAGYPGFPLATVYGQGYAFNEKLEMI</sequence>
<dbReference type="InterPro" id="IPR039420">
    <property type="entry name" value="WalR-like"/>
</dbReference>
<gene>
    <name evidence="10" type="ORF">G4V63_09195</name>
</gene>
<dbReference type="InterPro" id="IPR016032">
    <property type="entry name" value="Sig_transdc_resp-reg_C-effctor"/>
</dbReference>
<proteinExistence type="predicted"/>
<keyword evidence="4 7" id="KW-0238">DNA-binding</keyword>
<dbReference type="InterPro" id="IPR011006">
    <property type="entry name" value="CheY-like_superfamily"/>
</dbReference>
<dbReference type="GO" id="GO:0005829">
    <property type="term" value="C:cytosol"/>
    <property type="evidence" value="ECO:0007669"/>
    <property type="project" value="TreeGrafter"/>
</dbReference>
<dbReference type="CDD" id="cd00383">
    <property type="entry name" value="trans_reg_C"/>
    <property type="match status" value="1"/>
</dbReference>
<organism evidence="10 11">
    <name type="scientific">Candidatus Afipia apatlaquensis</name>
    <dbReference type="NCBI Taxonomy" id="2712852"/>
    <lineage>
        <taxon>Bacteria</taxon>
        <taxon>Pseudomonadati</taxon>
        <taxon>Pseudomonadota</taxon>
        <taxon>Alphaproteobacteria</taxon>
        <taxon>Hyphomicrobiales</taxon>
        <taxon>Nitrobacteraceae</taxon>
        <taxon>Afipia</taxon>
    </lineage>
</organism>
<feature type="modified residue" description="4-aspartylphosphate" evidence="6">
    <location>
        <position position="53"/>
    </location>
</feature>
<dbReference type="InterPro" id="IPR001867">
    <property type="entry name" value="OmpR/PhoB-type_DNA-bd"/>
</dbReference>
<keyword evidence="1 6" id="KW-0597">Phosphoprotein</keyword>